<comment type="subcellular location">
    <subcellularLocation>
        <location evidence="1">Cell outer membrane</location>
        <topology evidence="1">Multi-pass membrane protein</topology>
    </subcellularLocation>
</comment>
<dbReference type="InterPro" id="IPR011250">
    <property type="entry name" value="OMP/PagP_B-barrel"/>
</dbReference>
<dbReference type="Proteomes" id="UP000177515">
    <property type="component" value="Chromosome 1"/>
</dbReference>
<keyword evidence="4" id="KW-1185">Reference proteome</keyword>
<sequence>MGLLRPRLFAAAALAAGLAGAAHADPTVQAAFGRDPSHGINKYEVALNWDSGFNWGNPDSWLLRLQWEVELAEWFPQSGTNRHNVTEFGFTPLLRLEKHGFAGFVPFLEVGAGARLLSSTYTSDEHRSGTAFQFGDIFGLGAMFGARNQFEAGFRFQHVSNAGIKEPNPGTNFYTGYVRYRF</sequence>
<dbReference type="EMBL" id="CP017754">
    <property type="protein sequence ID" value="AOZ04937.1"/>
    <property type="molecule type" value="Genomic_DNA"/>
</dbReference>
<gene>
    <name evidence="3" type="ORF">BKK80_03165</name>
</gene>
<proteinExistence type="inferred from homology"/>
<comment type="function">
    <text evidence="1">Has lipid A 3-O-deacylase activity. Hydrolyzes the ester bond at the 3 position of lipid A, a bioactive component of lipopolysaccharide (LPS), thereby releasing the primary fatty acyl moiety.</text>
</comment>
<comment type="similarity">
    <text evidence="1">Belongs to the PagL family.</text>
</comment>
<dbReference type="Gene3D" id="2.40.160.20">
    <property type="match status" value="1"/>
</dbReference>
<dbReference type="PIRSF" id="PIRSF029681">
    <property type="entry name" value="PagL"/>
    <property type="match status" value="1"/>
</dbReference>
<evidence type="ECO:0000313" key="3">
    <source>
        <dbReference type="EMBL" id="AOZ04937.1"/>
    </source>
</evidence>
<dbReference type="Pfam" id="PF09411">
    <property type="entry name" value="PagL"/>
    <property type="match status" value="1"/>
</dbReference>
<comment type="subunit">
    <text evidence="1">Homodimer.</text>
</comment>
<reference evidence="3 4" key="1">
    <citation type="submission" date="2016-10" db="EMBL/GenBank/DDBJ databases">
        <title>Complete genome sequences of three Cupriavidus strains isolated from various Malaysian environments.</title>
        <authorList>
            <person name="Abdullah A.A.-A."/>
            <person name="Shafie N.A.H."/>
            <person name="Lau N.S."/>
        </authorList>
    </citation>
    <scope>NUCLEOTIDE SEQUENCE [LARGE SCALE GENOMIC DNA]</scope>
    <source>
        <strain evidence="3 4">USMAA1020</strain>
    </source>
</reference>
<keyword evidence="1" id="KW-0472">Membrane</keyword>
<dbReference type="EC" id="3.1.1.77" evidence="1"/>
<accession>A0ABM6F0M9</accession>
<evidence type="ECO:0000313" key="4">
    <source>
        <dbReference type="Proteomes" id="UP000177515"/>
    </source>
</evidence>
<keyword evidence="1" id="KW-0378">Hydrolase</keyword>
<protein>
    <recommendedName>
        <fullName evidence="1">Lipid A deacylase</fullName>
        <ecNumber evidence="1">3.1.1.77</ecNumber>
    </recommendedName>
    <alternativeName>
        <fullName evidence="1">LPS 3-O-deacylase</fullName>
    </alternativeName>
    <alternativeName>
        <fullName evidence="1">Outer membrane enzyme</fullName>
    </alternativeName>
</protein>
<dbReference type="SUPFAM" id="SSF56925">
    <property type="entry name" value="OMPA-like"/>
    <property type="match status" value="1"/>
</dbReference>
<feature type="chain" id="PRO_5045310424" description="Lipid A deacylase" evidence="2">
    <location>
        <begin position="25"/>
        <end position="182"/>
    </location>
</feature>
<dbReference type="InterPro" id="IPR018550">
    <property type="entry name" value="Lipid-A_deacylase-rel"/>
</dbReference>
<keyword evidence="2" id="KW-0732">Signal</keyword>
<feature type="signal peptide" evidence="2">
    <location>
        <begin position="1"/>
        <end position="24"/>
    </location>
</feature>
<keyword evidence="1" id="KW-0998">Cell outer membrane</keyword>
<evidence type="ECO:0000256" key="1">
    <source>
        <dbReference type="PIRNR" id="PIRNR029681"/>
    </source>
</evidence>
<name>A0ABM6F0M9_9BURK</name>
<organism evidence="3 4">
    <name type="scientific">Cupriavidus malaysiensis</name>
    <dbReference type="NCBI Taxonomy" id="367825"/>
    <lineage>
        <taxon>Bacteria</taxon>
        <taxon>Pseudomonadati</taxon>
        <taxon>Pseudomonadota</taxon>
        <taxon>Betaproteobacteria</taxon>
        <taxon>Burkholderiales</taxon>
        <taxon>Burkholderiaceae</taxon>
        <taxon>Cupriavidus</taxon>
    </lineage>
</organism>
<comment type="catalytic activity">
    <reaction evidence="1">
        <text>a 3-(acyloxy)acyl derivative of bacterial toxin + H2O = a 3-hydroxyacyl derivative of bacterial toxin + a fatty acid + H(+)</text>
        <dbReference type="Rhea" id="RHEA:12032"/>
        <dbReference type="ChEBI" id="CHEBI:15377"/>
        <dbReference type="ChEBI" id="CHEBI:15378"/>
        <dbReference type="ChEBI" id="CHEBI:28868"/>
        <dbReference type="ChEBI" id="CHEBI:136853"/>
        <dbReference type="ChEBI" id="CHEBI:140675"/>
        <dbReference type="EC" id="3.1.1.77"/>
    </reaction>
</comment>
<evidence type="ECO:0000256" key="2">
    <source>
        <dbReference type="SAM" id="SignalP"/>
    </source>
</evidence>